<name>A0AAQ3K5P8_9LILI</name>
<sequence length="134" mass="14816">MGASESLLSQQQLQQQQIDEITTVSERIEGIDPLLEGVRALKIAKSLLNSPPPAESIFVDSMAARVQAFAIDPRGEGMQVLQEVDTTGAGDAFVGAFLWKLVDDQSVLQVDLDPYGSLSYFWTQLYNQFLMETF</sequence>
<evidence type="ECO:0000313" key="1">
    <source>
        <dbReference type="EMBL" id="WOL01475.1"/>
    </source>
</evidence>
<dbReference type="Proteomes" id="UP001327560">
    <property type="component" value="Chromosome 3"/>
</dbReference>
<dbReference type="SUPFAM" id="SSF53613">
    <property type="entry name" value="Ribokinase-like"/>
    <property type="match status" value="1"/>
</dbReference>
<organism evidence="1 2">
    <name type="scientific">Canna indica</name>
    <name type="common">Indian-shot</name>
    <dbReference type="NCBI Taxonomy" id="4628"/>
    <lineage>
        <taxon>Eukaryota</taxon>
        <taxon>Viridiplantae</taxon>
        <taxon>Streptophyta</taxon>
        <taxon>Embryophyta</taxon>
        <taxon>Tracheophyta</taxon>
        <taxon>Spermatophyta</taxon>
        <taxon>Magnoliopsida</taxon>
        <taxon>Liliopsida</taxon>
        <taxon>Zingiberales</taxon>
        <taxon>Cannaceae</taxon>
        <taxon>Canna</taxon>
    </lineage>
</organism>
<dbReference type="Gene3D" id="3.40.1190.20">
    <property type="match status" value="1"/>
</dbReference>
<dbReference type="InterPro" id="IPR029056">
    <property type="entry name" value="Ribokinase-like"/>
</dbReference>
<accession>A0AAQ3K5P8</accession>
<dbReference type="PROSITE" id="PS00584">
    <property type="entry name" value="PFKB_KINASES_2"/>
    <property type="match status" value="1"/>
</dbReference>
<keyword evidence="2" id="KW-1185">Reference proteome</keyword>
<dbReference type="GO" id="GO:0016301">
    <property type="term" value="F:kinase activity"/>
    <property type="evidence" value="ECO:0007669"/>
    <property type="project" value="InterPro"/>
</dbReference>
<evidence type="ECO:0000313" key="2">
    <source>
        <dbReference type="Proteomes" id="UP001327560"/>
    </source>
</evidence>
<dbReference type="AlphaFoldDB" id="A0AAQ3K5P8"/>
<proteinExistence type="predicted"/>
<dbReference type="PANTHER" id="PTHR36409:SF1">
    <property type="entry name" value="BLOC-1-RELATED COMPLEX SUBUNIT 5"/>
    <property type="match status" value="1"/>
</dbReference>
<dbReference type="EMBL" id="CP136892">
    <property type="protein sequence ID" value="WOL01475.1"/>
    <property type="molecule type" value="Genomic_DNA"/>
</dbReference>
<protein>
    <recommendedName>
        <fullName evidence="3">Carbohydrate kinase PfkB domain-containing protein</fullName>
    </recommendedName>
</protein>
<dbReference type="PANTHER" id="PTHR36409">
    <property type="entry name" value="EXPRESSED PROTEIN"/>
    <property type="match status" value="1"/>
</dbReference>
<dbReference type="InterPro" id="IPR002173">
    <property type="entry name" value="Carboh/pur_kinase_PfkB_CS"/>
</dbReference>
<reference evidence="1 2" key="1">
    <citation type="submission" date="2023-10" db="EMBL/GenBank/DDBJ databases">
        <title>Chromosome-scale genome assembly provides insights into flower coloration mechanisms of Canna indica.</title>
        <authorList>
            <person name="Li C."/>
        </authorList>
    </citation>
    <scope>NUCLEOTIDE SEQUENCE [LARGE SCALE GENOMIC DNA]</scope>
    <source>
        <tissue evidence="1">Flower</tissue>
    </source>
</reference>
<gene>
    <name evidence="1" type="ORF">Cni_G10191</name>
</gene>
<evidence type="ECO:0008006" key="3">
    <source>
        <dbReference type="Google" id="ProtNLM"/>
    </source>
</evidence>